<feature type="compositionally biased region" description="Basic and acidic residues" evidence="1">
    <location>
        <begin position="1127"/>
        <end position="1149"/>
    </location>
</feature>
<protein>
    <recommendedName>
        <fullName evidence="3">Protein kinase domain-containing protein</fullName>
    </recommendedName>
</protein>
<dbReference type="Proteomes" id="UP001217089">
    <property type="component" value="Unassembled WGS sequence"/>
</dbReference>
<keyword evidence="2" id="KW-0472">Membrane</keyword>
<evidence type="ECO:0000313" key="4">
    <source>
        <dbReference type="EMBL" id="KAJ8309321.1"/>
    </source>
</evidence>
<evidence type="ECO:0000256" key="2">
    <source>
        <dbReference type="SAM" id="Phobius"/>
    </source>
</evidence>
<feature type="transmembrane region" description="Helical" evidence="2">
    <location>
        <begin position="167"/>
        <end position="192"/>
    </location>
</feature>
<dbReference type="InterPro" id="IPR011009">
    <property type="entry name" value="Kinase-like_dom_sf"/>
</dbReference>
<feature type="compositionally biased region" description="Polar residues" evidence="1">
    <location>
        <begin position="1569"/>
        <end position="1592"/>
    </location>
</feature>
<sequence length="1782" mass="202067">MMEVTNNTPLEIVVLTFTSIGLAINLISVIYKVVREFFIPKLWKYSVFMLDIGHVFLGFGLILFICYQKTGIDFICSSTGFFILYGIFDSIFGFLTAGLILIFIYNPGKSSELTKLHRNVFLVIIVPQKAISIFLSSLPNIPLDYFSFTNCTVTCLKIHQLGDTGTAYGIIVFFILWISIIISTIFCIISAVKLWKGFSNRIQLSSPNIWQSQLVSQGKTLQKFLILEEFAWIVVLFVTILVIYVNTEHLQEGTWIVYTSLSVITIVHSIVSSIGNIMWSSCCCSSPQTVEEPHRKLKKLELVKVEGPGKLRLRALWNISKTITRRGMMKVYGPKHVKEWAQEIVVLGMLRRVQHPSLLQCLWTSSSNPYYETMTLITGEIITSDSRIICFELTNGGTLYEFLNRLDSPLPESCQRMIIHDIAEGLYYLHDLNVLHNNLNSSCIYLKGSLPLPFFGVSQVITDVGQSMILRAAIGDFEETQIYGSLQQSIETNVIDKRHFFFPDIRSFALVSLEIITKMCEKKYVSMEYEDWESRGLVSTPDTQISDRYRDYMMDSDLEEEYMYRRRPLKGIRSPAEVIEEVQRRSRSHSPGSRPMSAQSVKSRSRTMSPDLSRGHKKSPNLNDSRNTTPDDEQISNKKDKSYKSRNKGRSKSPKFWRRNRSKSPKSTRSRESRDNSPSQESRNGKLTPDLLDSKKRPLSPLNRQNSDPQVLDAFAPQKNKVKKSDSKKWLSKPASLIKTLTGAETSVSVFKSKHNAKHDWNDSAEEISDEELERKPDKFKMNKNSRTSSLNSTQFENDHSLHRTTSSKSDQWSIRSDMVYHPHGLKNTVSATSQSSLWSNLPLPLETIDIERDELDNVIESLPGMADSSGSQHPPTLEELLLAREHNAKFSSSSYWQHDGPGPSQFELIDYYDELQGKYVRKMVPKGLHRTLSGNQIIVTPVRRTYSGTQVLHKTHSGLQEIMEATESGDDMEMQRDFDDISPKVIQNVPIKKLKVKLLKAPEKPKHQKESEEQKTKQKEKKEQKSKNKHQIPRSKSFQEVLLPDPIPEDGLVDPNASAVKRSRARTALKRALSNKSNKTAVPLKRVERKSNENLEIKYANVKKLQLQSKSSNESCDSNETPYVESHYEQTKEETENSDHLAPDEKYKKSAGVKRYSSFGSNDSSSSISSCVRVRKADVSLTSGELTSLSSQADADTDYDQMTDIEMPKHEALLRKKMNIRAKMVDSGFDSESSEISSEVQVHRGLCTSMSSEDSAFVEKDNSIKVQQQNYPNKNSLVVTSYPNMMDTSGMFFSEKAFVLTGISSERFALKEPNPYEQQEEKENEISQEMEIEDLRPMSAMSRIIEVSSAAPEARFRDVSLDSDEMEEEERELKFPEVKNVQIEHEKCELETMHELRPKTPCGPLAPLSVTKKNISSPNVYASSTVASRRYRELTKKGVPLRVSVIGTEEKEAEKDNATQEGEISEKEGQKLYDDLESKGFFQSANAKPKINLAGPYQTGHRSRKDIHRQHHEKRIKAGKVSLDEIIRESPNQNNPSLRQKSPTHNQHLEISPRHDRSCSNDDAMLNQPASSEDSETNSIHTSVNNTPQHVSAPQHVSVSHNLNKHLLPPPLSINQQSVVVDAELYIDRIYSNHTSPEHKKPSIPLLDPDFDSPLGVDNKAFSPSIDLELYTGLHPLDRMEGNGDETVELNVDIPLLSGVNDQHINKCRKICNHLVTFHDLLPANQESFTILKSKLYQKGQLGHIGGQLIEIIHKCWLNELPPSSSELVLQLTDPVTETEL</sequence>
<reference evidence="4 5" key="1">
    <citation type="submission" date="2022-12" db="EMBL/GenBank/DDBJ databases">
        <title>Chromosome-level genome of Tegillarca granosa.</title>
        <authorList>
            <person name="Kim J."/>
        </authorList>
    </citation>
    <scope>NUCLEOTIDE SEQUENCE [LARGE SCALE GENOMIC DNA]</scope>
    <source>
        <strain evidence="4">Teg-2019</strain>
        <tissue evidence="4">Adductor muscle</tissue>
    </source>
</reference>
<evidence type="ECO:0000256" key="1">
    <source>
        <dbReference type="SAM" id="MobiDB-lite"/>
    </source>
</evidence>
<proteinExistence type="predicted"/>
<feature type="transmembrane region" description="Helical" evidence="2">
    <location>
        <begin position="12"/>
        <end position="34"/>
    </location>
</feature>
<accession>A0ABQ9EVW7</accession>
<dbReference type="Pfam" id="PF07714">
    <property type="entry name" value="PK_Tyr_Ser-Thr"/>
    <property type="match status" value="1"/>
</dbReference>
<dbReference type="PROSITE" id="PS50011">
    <property type="entry name" value="PROTEIN_KINASE_DOM"/>
    <property type="match status" value="1"/>
</dbReference>
<name>A0ABQ9EVW7_TEGGR</name>
<dbReference type="SUPFAM" id="SSF56112">
    <property type="entry name" value="Protein kinase-like (PK-like)"/>
    <property type="match status" value="1"/>
</dbReference>
<feature type="compositionally biased region" description="Basic residues" evidence="1">
    <location>
        <begin position="1502"/>
        <end position="1519"/>
    </location>
</feature>
<feature type="compositionally biased region" description="Polar residues" evidence="1">
    <location>
        <begin position="783"/>
        <end position="796"/>
    </location>
</feature>
<feature type="compositionally biased region" description="Polar residues" evidence="1">
    <location>
        <begin position="598"/>
        <end position="610"/>
    </location>
</feature>
<organism evidence="4 5">
    <name type="scientific">Tegillarca granosa</name>
    <name type="common">Malaysian cockle</name>
    <name type="synonym">Anadara granosa</name>
    <dbReference type="NCBI Taxonomy" id="220873"/>
    <lineage>
        <taxon>Eukaryota</taxon>
        <taxon>Metazoa</taxon>
        <taxon>Spiralia</taxon>
        <taxon>Lophotrochozoa</taxon>
        <taxon>Mollusca</taxon>
        <taxon>Bivalvia</taxon>
        <taxon>Autobranchia</taxon>
        <taxon>Pteriomorphia</taxon>
        <taxon>Arcoida</taxon>
        <taxon>Arcoidea</taxon>
        <taxon>Arcidae</taxon>
        <taxon>Tegillarca</taxon>
    </lineage>
</organism>
<feature type="domain" description="Protein kinase" evidence="3">
    <location>
        <begin position="300"/>
        <end position="612"/>
    </location>
</feature>
<feature type="compositionally biased region" description="Polar residues" evidence="1">
    <location>
        <begin position="1107"/>
        <end position="1122"/>
    </location>
</feature>
<comment type="caution">
    <text evidence="4">The sequence shown here is derived from an EMBL/GenBank/DDBJ whole genome shotgun (WGS) entry which is preliminary data.</text>
</comment>
<gene>
    <name evidence="4" type="ORF">KUTeg_014195</name>
</gene>
<keyword evidence="2" id="KW-0812">Transmembrane</keyword>
<feature type="compositionally biased region" description="Acidic residues" evidence="1">
    <location>
        <begin position="763"/>
        <end position="772"/>
    </location>
</feature>
<keyword evidence="5" id="KW-1185">Reference proteome</keyword>
<feature type="compositionally biased region" description="Basic and acidic residues" evidence="1">
    <location>
        <begin position="1548"/>
        <end position="1561"/>
    </location>
</feature>
<feature type="transmembrane region" description="Helical" evidence="2">
    <location>
        <begin position="82"/>
        <end position="105"/>
    </location>
</feature>
<feature type="region of interest" description="Disordered" evidence="1">
    <location>
        <begin position="576"/>
        <end position="730"/>
    </location>
</feature>
<keyword evidence="2" id="KW-1133">Transmembrane helix</keyword>
<feature type="region of interest" description="Disordered" evidence="1">
    <location>
        <begin position="1488"/>
        <end position="1592"/>
    </location>
</feature>
<dbReference type="InterPro" id="IPR001245">
    <property type="entry name" value="Ser-Thr/Tyr_kinase_cat_dom"/>
</dbReference>
<dbReference type="InterPro" id="IPR000719">
    <property type="entry name" value="Prot_kinase_dom"/>
</dbReference>
<feature type="compositionally biased region" description="Basic and acidic residues" evidence="1">
    <location>
        <begin position="1001"/>
        <end position="1027"/>
    </location>
</feature>
<feature type="region of interest" description="Disordered" evidence="1">
    <location>
        <begin position="998"/>
        <end position="1088"/>
    </location>
</feature>
<feature type="transmembrane region" description="Helical" evidence="2">
    <location>
        <begin position="224"/>
        <end position="244"/>
    </location>
</feature>
<evidence type="ECO:0000259" key="3">
    <source>
        <dbReference type="PROSITE" id="PS50011"/>
    </source>
</evidence>
<feature type="region of interest" description="Disordered" evidence="1">
    <location>
        <begin position="759"/>
        <end position="809"/>
    </location>
</feature>
<feature type="compositionally biased region" description="Polar residues" evidence="1">
    <location>
        <begin position="1531"/>
        <end position="1547"/>
    </location>
</feature>
<feature type="compositionally biased region" description="Basic residues" evidence="1">
    <location>
        <begin position="644"/>
        <end position="668"/>
    </location>
</feature>
<feature type="transmembrane region" description="Helical" evidence="2">
    <location>
        <begin position="46"/>
        <end position="70"/>
    </location>
</feature>
<feature type="region of interest" description="Disordered" evidence="1">
    <location>
        <begin position="1451"/>
        <end position="1470"/>
    </location>
</feature>
<feature type="region of interest" description="Disordered" evidence="1">
    <location>
        <begin position="1107"/>
        <end position="1150"/>
    </location>
</feature>
<dbReference type="Gene3D" id="1.10.510.10">
    <property type="entry name" value="Transferase(Phosphotransferase) domain 1"/>
    <property type="match status" value="1"/>
</dbReference>
<dbReference type="EMBL" id="JARBDR010000657">
    <property type="protein sequence ID" value="KAJ8309321.1"/>
    <property type="molecule type" value="Genomic_DNA"/>
</dbReference>
<evidence type="ECO:0000313" key="5">
    <source>
        <dbReference type="Proteomes" id="UP001217089"/>
    </source>
</evidence>